<dbReference type="STRING" id="1335309.GA0116948_11279"/>
<proteinExistence type="predicted"/>
<dbReference type="OrthoDB" id="966117at2"/>
<dbReference type="AlphaFoldDB" id="A0A1C4F897"/>
<feature type="transmembrane region" description="Helical" evidence="1">
    <location>
        <begin position="136"/>
        <end position="163"/>
    </location>
</feature>
<keyword evidence="1" id="KW-0812">Transmembrane</keyword>
<dbReference type="Proteomes" id="UP000242818">
    <property type="component" value="Unassembled WGS sequence"/>
</dbReference>
<organism evidence="2 3">
    <name type="scientific">Chitinophaga costaii</name>
    <dbReference type="NCBI Taxonomy" id="1335309"/>
    <lineage>
        <taxon>Bacteria</taxon>
        <taxon>Pseudomonadati</taxon>
        <taxon>Bacteroidota</taxon>
        <taxon>Chitinophagia</taxon>
        <taxon>Chitinophagales</taxon>
        <taxon>Chitinophagaceae</taxon>
        <taxon>Chitinophaga</taxon>
    </lineage>
</organism>
<feature type="transmembrane region" description="Helical" evidence="1">
    <location>
        <begin position="108"/>
        <end position="129"/>
    </location>
</feature>
<dbReference type="EMBL" id="FMAR01000012">
    <property type="protein sequence ID" value="SCC51905.1"/>
    <property type="molecule type" value="Genomic_DNA"/>
</dbReference>
<evidence type="ECO:0000313" key="2">
    <source>
        <dbReference type="EMBL" id="SCC51905.1"/>
    </source>
</evidence>
<gene>
    <name evidence="2" type="ORF">GA0116948_11279</name>
</gene>
<feature type="transmembrane region" description="Helical" evidence="1">
    <location>
        <begin position="12"/>
        <end position="36"/>
    </location>
</feature>
<feature type="transmembrane region" description="Helical" evidence="1">
    <location>
        <begin position="42"/>
        <end position="62"/>
    </location>
</feature>
<keyword evidence="3" id="KW-1185">Reference proteome</keyword>
<sequence length="200" mass="21720">MKTLPPALARLARFVSVIGHPLLLGSLVALFLSFRAYGIRQAIIAAGIIIGVITLPVTLFIYRKTRSGVYSNFDISVRQQRTSFYFFLIGAFVLATAILLLTHQPWPLTLGVGFALGMMAICFGVNFFIKASLHSAMAFFLSFTVMFYSYPLGVAMLVFAVLVGISRLLLGRHTLREICSGGIIGILTGLGLLWALCPAA</sequence>
<name>A0A1C4F897_9BACT</name>
<dbReference type="Gene3D" id="1.20.144.10">
    <property type="entry name" value="Phosphatidic acid phosphatase type 2/haloperoxidase"/>
    <property type="match status" value="1"/>
</dbReference>
<feature type="transmembrane region" description="Helical" evidence="1">
    <location>
        <begin position="83"/>
        <end position="102"/>
    </location>
</feature>
<dbReference type="RefSeq" id="WP_089713930.1">
    <property type="nucleotide sequence ID" value="NZ_FMAR01000012.1"/>
</dbReference>
<reference evidence="2 3" key="1">
    <citation type="submission" date="2016-08" db="EMBL/GenBank/DDBJ databases">
        <authorList>
            <person name="Seilhamer J.J."/>
        </authorList>
    </citation>
    <scope>NUCLEOTIDE SEQUENCE [LARGE SCALE GENOMIC DNA]</scope>
    <source>
        <strain evidence="2 3">A37T2</strain>
    </source>
</reference>
<keyword evidence="1" id="KW-1133">Transmembrane helix</keyword>
<evidence type="ECO:0000256" key="1">
    <source>
        <dbReference type="SAM" id="Phobius"/>
    </source>
</evidence>
<keyword evidence="1" id="KW-0472">Membrane</keyword>
<accession>A0A1C4F897</accession>
<feature type="transmembrane region" description="Helical" evidence="1">
    <location>
        <begin position="175"/>
        <end position="197"/>
    </location>
</feature>
<protein>
    <submittedName>
        <fullName evidence="2">PAP2 superfamily protein</fullName>
    </submittedName>
</protein>
<dbReference type="InterPro" id="IPR036938">
    <property type="entry name" value="PAP2/HPO_sf"/>
</dbReference>
<evidence type="ECO:0000313" key="3">
    <source>
        <dbReference type="Proteomes" id="UP000242818"/>
    </source>
</evidence>
<dbReference type="SUPFAM" id="SSF48317">
    <property type="entry name" value="Acid phosphatase/Vanadium-dependent haloperoxidase"/>
    <property type="match status" value="1"/>
</dbReference>